<dbReference type="RefSeq" id="WP_322465404.1">
    <property type="nucleotide sequence ID" value="NZ_JAXOJX010000013.1"/>
</dbReference>
<dbReference type="EMBL" id="JAXOJX010000013">
    <property type="protein sequence ID" value="MDZ5456975.1"/>
    <property type="molecule type" value="Genomic_DNA"/>
</dbReference>
<organism evidence="1 2">
    <name type="scientific">Azohydromonas lata</name>
    <dbReference type="NCBI Taxonomy" id="45677"/>
    <lineage>
        <taxon>Bacteria</taxon>
        <taxon>Pseudomonadati</taxon>
        <taxon>Pseudomonadota</taxon>
        <taxon>Betaproteobacteria</taxon>
        <taxon>Burkholderiales</taxon>
        <taxon>Sphaerotilaceae</taxon>
        <taxon>Azohydromonas</taxon>
    </lineage>
</organism>
<proteinExistence type="predicted"/>
<accession>A0ABU5IE85</accession>
<keyword evidence="2" id="KW-1185">Reference proteome</keyword>
<gene>
    <name evidence="1" type="ORF">SM757_10385</name>
</gene>
<protein>
    <submittedName>
        <fullName evidence="1">Uncharacterized protein</fullName>
    </submittedName>
</protein>
<dbReference type="Proteomes" id="UP001293718">
    <property type="component" value="Unassembled WGS sequence"/>
</dbReference>
<reference evidence="1 2" key="1">
    <citation type="submission" date="2023-11" db="EMBL/GenBank/DDBJ databases">
        <title>Draft genome of Azohydromonas lata strain H1 (DSM1123), a polyhydroxyalkanoate producer.</title>
        <authorList>
            <person name="Traversa D."/>
            <person name="D'Addabbo P."/>
            <person name="Pazzani C."/>
            <person name="Manzari C."/>
            <person name="Chiara M."/>
            <person name="Scrascia M."/>
        </authorList>
    </citation>
    <scope>NUCLEOTIDE SEQUENCE [LARGE SCALE GENOMIC DNA]</scope>
    <source>
        <strain evidence="1 2">H1</strain>
    </source>
</reference>
<sequence>MSNKIVSVSVELTPVEVAMVEAFLAGWLNRTGRLPDGGPSRLELVSGVVRVRQACALALGTDNARSINSGKRDEA</sequence>
<comment type="caution">
    <text evidence="1">The sequence shown here is derived from an EMBL/GenBank/DDBJ whole genome shotgun (WGS) entry which is preliminary data.</text>
</comment>
<evidence type="ECO:0000313" key="1">
    <source>
        <dbReference type="EMBL" id="MDZ5456975.1"/>
    </source>
</evidence>
<evidence type="ECO:0000313" key="2">
    <source>
        <dbReference type="Proteomes" id="UP001293718"/>
    </source>
</evidence>
<name>A0ABU5IE85_9BURK</name>